<protein>
    <submittedName>
        <fullName evidence="1">Uncharacterized protein</fullName>
    </submittedName>
</protein>
<dbReference type="AlphaFoldDB" id="X0V8X1"/>
<feature type="non-terminal residue" evidence="1">
    <location>
        <position position="132"/>
    </location>
</feature>
<sequence length="132" mass="15274">MNENISFESYFETPVYVNELPELVDKLNKASEPHIAWSKNNTKNIRKERDKAVGKKLGDFGMTHHSGPLIGLPEFADIQGYVERRSLEIMDHIGYDMTTYNMTWTEMWVQEFAKKGAGYHNAHIHYDNHISG</sequence>
<gene>
    <name evidence="1" type="ORF">S01H1_40800</name>
</gene>
<organism evidence="1">
    <name type="scientific">marine sediment metagenome</name>
    <dbReference type="NCBI Taxonomy" id="412755"/>
    <lineage>
        <taxon>unclassified sequences</taxon>
        <taxon>metagenomes</taxon>
        <taxon>ecological metagenomes</taxon>
    </lineage>
</organism>
<proteinExistence type="predicted"/>
<accession>X0V8X1</accession>
<dbReference type="EMBL" id="BARS01025850">
    <property type="protein sequence ID" value="GAG08918.1"/>
    <property type="molecule type" value="Genomic_DNA"/>
</dbReference>
<reference evidence="1" key="1">
    <citation type="journal article" date="2014" name="Front. Microbiol.">
        <title>High frequency of phylogenetically diverse reductive dehalogenase-homologous genes in deep subseafloor sedimentary metagenomes.</title>
        <authorList>
            <person name="Kawai M."/>
            <person name="Futagami T."/>
            <person name="Toyoda A."/>
            <person name="Takaki Y."/>
            <person name="Nishi S."/>
            <person name="Hori S."/>
            <person name="Arai W."/>
            <person name="Tsubouchi T."/>
            <person name="Morono Y."/>
            <person name="Uchiyama I."/>
            <person name="Ito T."/>
            <person name="Fujiyama A."/>
            <person name="Inagaki F."/>
            <person name="Takami H."/>
        </authorList>
    </citation>
    <scope>NUCLEOTIDE SEQUENCE</scope>
    <source>
        <strain evidence="1">Expedition CK06-06</strain>
    </source>
</reference>
<dbReference type="Gene3D" id="2.60.120.620">
    <property type="entry name" value="q2cbj1_9rhob like domain"/>
    <property type="match status" value="1"/>
</dbReference>
<name>X0V8X1_9ZZZZ</name>
<comment type="caution">
    <text evidence="1">The sequence shown here is derived from an EMBL/GenBank/DDBJ whole genome shotgun (WGS) entry which is preliminary data.</text>
</comment>
<evidence type="ECO:0000313" key="1">
    <source>
        <dbReference type="EMBL" id="GAG08918.1"/>
    </source>
</evidence>